<dbReference type="GO" id="GO:0007218">
    <property type="term" value="P:neuropeptide signaling pathway"/>
    <property type="evidence" value="ECO:0007669"/>
    <property type="project" value="UniProtKB-KW"/>
</dbReference>
<organism evidence="7">
    <name type="scientific">Psacothea hilaris hilaris</name>
    <dbReference type="NCBI Taxonomy" id="192796"/>
    <lineage>
        <taxon>Eukaryota</taxon>
        <taxon>Metazoa</taxon>
        <taxon>Ecdysozoa</taxon>
        <taxon>Arthropoda</taxon>
        <taxon>Hexapoda</taxon>
        <taxon>Insecta</taxon>
        <taxon>Pterygota</taxon>
        <taxon>Neoptera</taxon>
        <taxon>Endopterygota</taxon>
        <taxon>Coleoptera</taxon>
        <taxon>Polyphaga</taxon>
        <taxon>Cucujiformia</taxon>
        <taxon>Chrysomeloidea</taxon>
        <taxon>Cerambycidae</taxon>
        <taxon>Lamiinae</taxon>
        <taxon>Agniini</taxon>
        <taxon>Psacothea</taxon>
    </lineage>
</organism>
<proteinExistence type="evidence at transcript level"/>
<accession>B7XH66</accession>
<evidence type="ECO:0000256" key="6">
    <source>
        <dbReference type="SAM" id="SignalP"/>
    </source>
</evidence>
<keyword evidence="3" id="KW-0964">Secreted</keyword>
<feature type="signal peptide" evidence="6">
    <location>
        <begin position="1"/>
        <end position="27"/>
    </location>
</feature>
<sequence length="113" mass="13119">MKSFFTGMFLLTSLYLLLTYQFGFSSAATGGPTNQEVHRPRTRILGRFARPVTQYARLKPEPYLNDFIDDDDLIEFSKRQTSDDYGHLRFGKRGEESFDDYGHMRFGRSGTEE</sequence>
<comment type="similarity">
    <text evidence="2">Belongs to the gastrin/cholecystokinin family.</text>
</comment>
<evidence type="ECO:0000313" key="7">
    <source>
        <dbReference type="EMBL" id="BAH11170.1"/>
    </source>
</evidence>
<evidence type="ECO:0000256" key="5">
    <source>
        <dbReference type="ARBA" id="ARBA00023320"/>
    </source>
</evidence>
<feature type="chain" id="PRO_5002863800" evidence="6">
    <location>
        <begin position="28"/>
        <end position="113"/>
    </location>
</feature>
<protein>
    <submittedName>
        <fullName evidence="7">Preprosulfakinin</fullName>
    </submittedName>
</protein>
<keyword evidence="4" id="KW-0027">Amidation</keyword>
<gene>
    <name evidence="7" type="primary">sk</name>
</gene>
<dbReference type="AlphaFoldDB" id="B7XH66"/>
<keyword evidence="6" id="KW-0732">Signal</keyword>
<evidence type="ECO:0000256" key="2">
    <source>
        <dbReference type="ARBA" id="ARBA00006273"/>
    </source>
</evidence>
<dbReference type="PROSITE" id="PS00259">
    <property type="entry name" value="GASTRIN"/>
    <property type="match status" value="1"/>
</dbReference>
<dbReference type="EMBL" id="AB477348">
    <property type="protein sequence ID" value="BAH11170.1"/>
    <property type="molecule type" value="mRNA"/>
</dbReference>
<dbReference type="InterPro" id="IPR013259">
    <property type="entry name" value="Sulfakinin"/>
</dbReference>
<evidence type="ECO:0000256" key="4">
    <source>
        <dbReference type="ARBA" id="ARBA00022815"/>
    </source>
</evidence>
<evidence type="ECO:0000256" key="1">
    <source>
        <dbReference type="ARBA" id="ARBA00004613"/>
    </source>
</evidence>
<keyword evidence="5" id="KW-0527">Neuropeptide</keyword>
<dbReference type="InterPro" id="IPR013152">
    <property type="entry name" value="Gastrin/cholecystokinin_CS"/>
</dbReference>
<name>B7XH66_PSAHI</name>
<comment type="subcellular location">
    <subcellularLocation>
        <location evidence="1">Secreted</location>
    </subcellularLocation>
</comment>
<evidence type="ECO:0000256" key="3">
    <source>
        <dbReference type="ARBA" id="ARBA00022525"/>
    </source>
</evidence>
<dbReference type="GO" id="GO:0005576">
    <property type="term" value="C:extracellular region"/>
    <property type="evidence" value="ECO:0007669"/>
    <property type="project" value="UniProtKB-SubCell"/>
</dbReference>
<dbReference type="Pfam" id="PF08257">
    <property type="entry name" value="Sulfakinin"/>
    <property type="match status" value="2"/>
</dbReference>
<reference evidence="7" key="1">
    <citation type="submission" date="2009-01" db="EMBL/GenBank/DDBJ databases">
        <title>Identification of the preprosulfakinin in the yellow-spotted longicorn beetle, Psacothea hilaris.</title>
        <authorList>
            <person name="Hirano S."/>
            <person name="Ishikawa Y."/>
        </authorList>
    </citation>
    <scope>NUCLEOTIDE SEQUENCE</scope>
    <source>
        <tissue evidence="7">Brain</tissue>
    </source>
</reference>